<dbReference type="GeneID" id="117236849"/>
<protein>
    <submittedName>
        <fullName evidence="2">Uncharacterized protein LOC117236849</fullName>
    </submittedName>
</protein>
<dbReference type="InterPro" id="IPR033602">
    <property type="entry name" value="CIMAP3"/>
</dbReference>
<dbReference type="RefSeq" id="XP_033356073.1">
    <property type="nucleotide sequence ID" value="XM_033500182.1"/>
</dbReference>
<dbReference type="Proteomes" id="UP000504631">
    <property type="component" value="Unplaced"/>
</dbReference>
<dbReference type="PANTHER" id="PTHR31508">
    <property type="entry name" value="PROTEIN PITCHFORK"/>
    <property type="match status" value="1"/>
</dbReference>
<dbReference type="AlphaFoldDB" id="A0A6J3KRT4"/>
<accession>A0A6J3KRT4</accession>
<name>A0A6J3KRT4_9HYME</name>
<dbReference type="GO" id="GO:0031344">
    <property type="term" value="P:regulation of cell projection organization"/>
    <property type="evidence" value="ECO:0007669"/>
    <property type="project" value="TreeGrafter"/>
</dbReference>
<organism evidence="1 2">
    <name type="scientific">Bombus vosnesenskii</name>
    <dbReference type="NCBI Taxonomy" id="207650"/>
    <lineage>
        <taxon>Eukaryota</taxon>
        <taxon>Metazoa</taxon>
        <taxon>Ecdysozoa</taxon>
        <taxon>Arthropoda</taxon>
        <taxon>Hexapoda</taxon>
        <taxon>Insecta</taxon>
        <taxon>Pterygota</taxon>
        <taxon>Neoptera</taxon>
        <taxon>Endopterygota</taxon>
        <taxon>Hymenoptera</taxon>
        <taxon>Apocrita</taxon>
        <taxon>Aculeata</taxon>
        <taxon>Apoidea</taxon>
        <taxon>Anthophila</taxon>
        <taxon>Apidae</taxon>
        <taxon>Bombus</taxon>
        <taxon>Pyrobombus</taxon>
    </lineage>
</organism>
<gene>
    <name evidence="2" type="primary">LOC117236849</name>
</gene>
<dbReference type="KEGG" id="bvk:117236849"/>
<keyword evidence="1" id="KW-1185">Reference proteome</keyword>
<proteinExistence type="predicted"/>
<sequence>MIMTVSQEGFKYVIQKQERQKICFGSGCPRDTSKKNMTPFMRYYTLEDHPSVTPNSYDVLKSFKTIITKPCSHSISKRGYSGIARFGKKVEVKDIYPSPLDYNTSIFPKLIHKSKYPFDSSSKRQTFVDNTTPGPGMYVSIKRKGPTLKHSFGGSVKMNLGVNLKCCNRNTDICKICGTKPLGDYWHLKNEIFLCRPCMIKEYEKETKFKQKELEQFRKIRDCSIMHQHETTTAKIWLMHPRRAVQWIHKEAYLSTYFNE</sequence>
<dbReference type="GO" id="GO:0008092">
    <property type="term" value="F:cytoskeletal protein binding"/>
    <property type="evidence" value="ECO:0007669"/>
    <property type="project" value="TreeGrafter"/>
</dbReference>
<dbReference type="PANTHER" id="PTHR31508:SF2">
    <property type="entry name" value="PROTEIN PITCHFORK"/>
    <property type="match status" value="1"/>
</dbReference>
<reference evidence="2" key="1">
    <citation type="submission" date="2025-08" db="UniProtKB">
        <authorList>
            <consortium name="RefSeq"/>
        </authorList>
    </citation>
    <scope>IDENTIFICATION</scope>
    <source>
        <tissue evidence="2">Muscle</tissue>
    </source>
</reference>
<evidence type="ECO:0000313" key="1">
    <source>
        <dbReference type="Proteomes" id="UP000504631"/>
    </source>
</evidence>
<evidence type="ECO:0000313" key="2">
    <source>
        <dbReference type="RefSeq" id="XP_033356073.1"/>
    </source>
</evidence>